<evidence type="ECO:0000313" key="6">
    <source>
        <dbReference type="Proteomes" id="UP000184251"/>
    </source>
</evidence>
<feature type="domain" description="4Fe-4S ferredoxin-type" evidence="4">
    <location>
        <begin position="96"/>
        <end position="124"/>
    </location>
</feature>
<dbReference type="SUPFAM" id="SSF52540">
    <property type="entry name" value="P-loop containing nucleoside triphosphate hydrolases"/>
    <property type="match status" value="1"/>
</dbReference>
<dbReference type="InterPro" id="IPR017896">
    <property type="entry name" value="4Fe4S_Fe-S-bd"/>
</dbReference>
<name>A0A1M4WKK6_9FIRM</name>
<organism evidence="5 6">
    <name type="scientific">Alkalibacter saccharofermentans DSM 14828</name>
    <dbReference type="NCBI Taxonomy" id="1120975"/>
    <lineage>
        <taxon>Bacteria</taxon>
        <taxon>Bacillati</taxon>
        <taxon>Bacillota</taxon>
        <taxon>Clostridia</taxon>
        <taxon>Eubacteriales</taxon>
        <taxon>Eubacteriaceae</taxon>
        <taxon>Alkalibacter</taxon>
    </lineage>
</organism>
<keyword evidence="1" id="KW-0479">Metal-binding</keyword>
<dbReference type="Proteomes" id="UP000184251">
    <property type="component" value="Unassembled WGS sequence"/>
</dbReference>
<dbReference type="SUPFAM" id="SSF46548">
    <property type="entry name" value="alpha-helical ferredoxin"/>
    <property type="match status" value="1"/>
</dbReference>
<dbReference type="GO" id="GO:0046872">
    <property type="term" value="F:metal ion binding"/>
    <property type="evidence" value="ECO:0007669"/>
    <property type="project" value="UniProtKB-KW"/>
</dbReference>
<reference evidence="5 6" key="1">
    <citation type="submission" date="2016-11" db="EMBL/GenBank/DDBJ databases">
        <authorList>
            <person name="Jaros S."/>
            <person name="Januszkiewicz K."/>
            <person name="Wedrychowicz H."/>
        </authorList>
    </citation>
    <scope>NUCLEOTIDE SEQUENCE [LARGE SCALE GENOMIC DNA]</scope>
    <source>
        <strain evidence="5 6">DSM 14828</strain>
    </source>
</reference>
<feature type="domain" description="4Fe-4S ferredoxin-type" evidence="4">
    <location>
        <begin position="66"/>
        <end position="95"/>
    </location>
</feature>
<evidence type="ECO:0000256" key="3">
    <source>
        <dbReference type="ARBA" id="ARBA00023014"/>
    </source>
</evidence>
<dbReference type="AlphaFoldDB" id="A0A1M4WKK6"/>
<sequence length="286" mass="31242">MPDITIMESKKIAVLSGKGGTGKTFVSVNLADAAGTSAYIDCDVEEPNGHLFFKPEITAEEKVAVKIPVVDHDLCTGCRKCTEFCRFNALAYLKDKVKVLEDICHSCGGCALVCPQEAIYEKDMAIGKVEIGKSQQTKTLSGMMGIGKASGVPIIKRLLELGSHEDLTIIDCPPGSACVTMESIKDADFCVLVAEPTLFGVHNLAMVHELVNLFKIPFGAVLNKCTDGENPAEKYCDDNDIKILGKFDYDKEMGRQNSQGEIISRVDKTYNKKFTELLYAILEEVK</sequence>
<dbReference type="GO" id="GO:0051536">
    <property type="term" value="F:iron-sulfur cluster binding"/>
    <property type="evidence" value="ECO:0007669"/>
    <property type="project" value="UniProtKB-KW"/>
</dbReference>
<evidence type="ECO:0000313" key="5">
    <source>
        <dbReference type="EMBL" id="SHE81583.1"/>
    </source>
</evidence>
<dbReference type="PANTHER" id="PTHR43063:SF1">
    <property type="entry name" value="4FE-4S CLUSTER CONTAINING PARA FAMILY ATPASE PROTEIN"/>
    <property type="match status" value="1"/>
</dbReference>
<proteinExistence type="predicted"/>
<keyword evidence="6" id="KW-1185">Reference proteome</keyword>
<dbReference type="PROSITE" id="PS51379">
    <property type="entry name" value="4FE4S_FER_2"/>
    <property type="match status" value="2"/>
</dbReference>
<dbReference type="PROSITE" id="PS00198">
    <property type="entry name" value="4FE4S_FER_1"/>
    <property type="match status" value="1"/>
</dbReference>
<dbReference type="InterPro" id="IPR027417">
    <property type="entry name" value="P-loop_NTPase"/>
</dbReference>
<dbReference type="InterPro" id="IPR002586">
    <property type="entry name" value="CobQ/CobB/MinD/ParA_Nub-bd_dom"/>
</dbReference>
<keyword evidence="2" id="KW-0408">Iron</keyword>
<evidence type="ECO:0000256" key="2">
    <source>
        <dbReference type="ARBA" id="ARBA00023004"/>
    </source>
</evidence>
<dbReference type="Pfam" id="PF01656">
    <property type="entry name" value="CbiA"/>
    <property type="match status" value="1"/>
</dbReference>
<dbReference type="PANTHER" id="PTHR43063">
    <property type="entry name" value="4FE-4S CLUSTER CONTAINING PARA FAMILY ATPASE PROTEIN"/>
    <property type="match status" value="1"/>
</dbReference>
<gene>
    <name evidence="5" type="ORF">SAMN02746064_01265</name>
</gene>
<protein>
    <submittedName>
        <fullName evidence="5">MinD superfamily P-loop ATPase, contains an inserted ferredoxin domain</fullName>
    </submittedName>
</protein>
<dbReference type="Pfam" id="PF00037">
    <property type="entry name" value="Fer4"/>
    <property type="match status" value="2"/>
</dbReference>
<dbReference type="Gene3D" id="3.30.70.20">
    <property type="match status" value="1"/>
</dbReference>
<keyword evidence="3" id="KW-0411">Iron-sulfur</keyword>
<dbReference type="STRING" id="1120975.SAMN02746064_01265"/>
<accession>A0A1M4WKK6</accession>
<dbReference type="Gene3D" id="3.40.50.300">
    <property type="entry name" value="P-loop containing nucleotide triphosphate hydrolases"/>
    <property type="match status" value="1"/>
</dbReference>
<evidence type="ECO:0000256" key="1">
    <source>
        <dbReference type="ARBA" id="ARBA00022723"/>
    </source>
</evidence>
<dbReference type="InterPro" id="IPR017900">
    <property type="entry name" value="4Fe4S_Fe_S_CS"/>
</dbReference>
<dbReference type="EMBL" id="FQTU01000007">
    <property type="protein sequence ID" value="SHE81583.1"/>
    <property type="molecule type" value="Genomic_DNA"/>
</dbReference>
<evidence type="ECO:0000259" key="4">
    <source>
        <dbReference type="PROSITE" id="PS51379"/>
    </source>
</evidence>